<gene>
    <name evidence="1" type="ORF">RISK_006467</name>
</gene>
<protein>
    <submittedName>
        <fullName evidence="1">Uncharacterized protein</fullName>
    </submittedName>
</protein>
<proteinExistence type="predicted"/>
<comment type="caution">
    <text evidence="1">The sequence shown here is derived from an EMBL/GenBank/DDBJ whole genome shotgun (WGS) entry which is preliminary data.</text>
</comment>
<keyword evidence="2" id="KW-1185">Reference proteome</keyword>
<sequence>MFGVVAFILVLSHTPTGLCNLGPAVTQGVAWADKNEINQAVWAVSDEWY</sequence>
<dbReference type="PATRIC" id="fig|595434.4.peg.6152"/>
<organism evidence="1 2">
    <name type="scientific">Rhodopirellula islandica</name>
    <dbReference type="NCBI Taxonomy" id="595434"/>
    <lineage>
        <taxon>Bacteria</taxon>
        <taxon>Pseudomonadati</taxon>
        <taxon>Planctomycetota</taxon>
        <taxon>Planctomycetia</taxon>
        <taxon>Pirellulales</taxon>
        <taxon>Pirellulaceae</taxon>
        <taxon>Rhodopirellula</taxon>
    </lineage>
</organism>
<dbReference type="AlphaFoldDB" id="A0A0J1B4A8"/>
<evidence type="ECO:0000313" key="2">
    <source>
        <dbReference type="Proteomes" id="UP000036367"/>
    </source>
</evidence>
<evidence type="ECO:0000313" key="1">
    <source>
        <dbReference type="EMBL" id="KLU01311.1"/>
    </source>
</evidence>
<dbReference type="Proteomes" id="UP000036367">
    <property type="component" value="Unassembled WGS sequence"/>
</dbReference>
<reference evidence="1" key="1">
    <citation type="submission" date="2015-05" db="EMBL/GenBank/DDBJ databases">
        <title>Permanent draft genome of Rhodopirellula islandicus K833.</title>
        <authorList>
            <person name="Kizina J."/>
            <person name="Richter M."/>
            <person name="Glockner F.O."/>
            <person name="Harder J."/>
        </authorList>
    </citation>
    <scope>NUCLEOTIDE SEQUENCE [LARGE SCALE GENOMIC DNA]</scope>
    <source>
        <strain evidence="1">K833</strain>
    </source>
</reference>
<dbReference type="STRING" id="595434.RISK_006467"/>
<dbReference type="EMBL" id="LECT01000054">
    <property type="protein sequence ID" value="KLU01311.1"/>
    <property type="molecule type" value="Genomic_DNA"/>
</dbReference>
<name>A0A0J1B4A8_RHOIS</name>
<accession>A0A0J1B4A8</accession>